<proteinExistence type="predicted"/>
<keyword evidence="2" id="KW-1185">Reference proteome</keyword>
<name>A0ABV9WHL1_9ACTN</name>
<reference evidence="2" key="1">
    <citation type="journal article" date="2019" name="Int. J. Syst. Evol. Microbiol.">
        <title>The Global Catalogue of Microorganisms (GCM) 10K type strain sequencing project: providing services to taxonomists for standard genome sequencing and annotation.</title>
        <authorList>
            <consortium name="The Broad Institute Genomics Platform"/>
            <consortium name="The Broad Institute Genome Sequencing Center for Infectious Disease"/>
            <person name="Wu L."/>
            <person name="Ma J."/>
        </authorList>
    </citation>
    <scope>NUCLEOTIDE SEQUENCE [LARGE SCALE GENOMIC DNA]</scope>
    <source>
        <strain evidence="2">CGMCC 4.7152</strain>
    </source>
</reference>
<dbReference type="Proteomes" id="UP001595912">
    <property type="component" value="Unassembled WGS sequence"/>
</dbReference>
<organism evidence="1 2">
    <name type="scientific">Dactylosporangium cerinum</name>
    <dbReference type="NCBI Taxonomy" id="1434730"/>
    <lineage>
        <taxon>Bacteria</taxon>
        <taxon>Bacillati</taxon>
        <taxon>Actinomycetota</taxon>
        <taxon>Actinomycetes</taxon>
        <taxon>Micromonosporales</taxon>
        <taxon>Micromonosporaceae</taxon>
        <taxon>Dactylosporangium</taxon>
    </lineage>
</organism>
<accession>A0ABV9WHL1</accession>
<gene>
    <name evidence="1" type="ORF">ACFPIJ_54085</name>
</gene>
<comment type="caution">
    <text evidence="1">The sequence shown here is derived from an EMBL/GenBank/DDBJ whole genome shotgun (WGS) entry which is preliminary data.</text>
</comment>
<protein>
    <submittedName>
        <fullName evidence="1">Uncharacterized protein</fullName>
    </submittedName>
</protein>
<dbReference type="EMBL" id="JBHSIU010000105">
    <property type="protein sequence ID" value="MFC5006729.1"/>
    <property type="molecule type" value="Genomic_DNA"/>
</dbReference>
<sequence length="90" mass="9541">MIAVAAGAPVIASIALTAWKAWLSRRETVSIIVSVGDTRIEVSSNSRLKVGELLSVIEKIQKIDQTSNVIASDAESVQVSSSRTSEVADE</sequence>
<evidence type="ECO:0000313" key="1">
    <source>
        <dbReference type="EMBL" id="MFC5006729.1"/>
    </source>
</evidence>
<evidence type="ECO:0000313" key="2">
    <source>
        <dbReference type="Proteomes" id="UP001595912"/>
    </source>
</evidence>